<dbReference type="PANTHER" id="PTHR43537:SF24">
    <property type="entry name" value="GLUCONATE OPERON TRANSCRIPTIONAL REPRESSOR"/>
    <property type="match status" value="1"/>
</dbReference>
<dbReference type="InterPro" id="IPR036390">
    <property type="entry name" value="WH_DNA-bd_sf"/>
</dbReference>
<evidence type="ECO:0000256" key="2">
    <source>
        <dbReference type="ARBA" id="ARBA00023125"/>
    </source>
</evidence>
<dbReference type="Proteomes" id="UP000250369">
    <property type="component" value="Unassembled WGS sequence"/>
</dbReference>
<dbReference type="Pfam" id="PF07729">
    <property type="entry name" value="FCD"/>
    <property type="match status" value="1"/>
</dbReference>
<keyword evidence="2" id="KW-0238">DNA-binding</keyword>
<feature type="domain" description="HTH gntR-type" evidence="4">
    <location>
        <begin position="8"/>
        <end position="75"/>
    </location>
</feature>
<dbReference type="SUPFAM" id="SSF48008">
    <property type="entry name" value="GntR ligand-binding domain-like"/>
    <property type="match status" value="1"/>
</dbReference>
<dbReference type="SMART" id="SM00345">
    <property type="entry name" value="HTH_GNTR"/>
    <property type="match status" value="1"/>
</dbReference>
<dbReference type="SUPFAM" id="SSF46785">
    <property type="entry name" value="Winged helix' DNA-binding domain"/>
    <property type="match status" value="1"/>
</dbReference>
<dbReference type="GO" id="GO:0003677">
    <property type="term" value="F:DNA binding"/>
    <property type="evidence" value="ECO:0007669"/>
    <property type="project" value="UniProtKB-KW"/>
</dbReference>
<dbReference type="InterPro" id="IPR008920">
    <property type="entry name" value="TF_FadR/GntR_C"/>
</dbReference>
<keyword evidence="3" id="KW-0804">Transcription</keyword>
<keyword evidence="1" id="KW-0805">Transcription regulation</keyword>
<dbReference type="OrthoDB" id="368257at2"/>
<dbReference type="Gene3D" id="1.20.120.530">
    <property type="entry name" value="GntR ligand-binding domain-like"/>
    <property type="match status" value="1"/>
</dbReference>
<accession>A0A329MM23</accession>
<evidence type="ECO:0000313" key="6">
    <source>
        <dbReference type="Proteomes" id="UP000250369"/>
    </source>
</evidence>
<organism evidence="5 6">
    <name type="scientific">Paenibacillus contaminans</name>
    <dbReference type="NCBI Taxonomy" id="450362"/>
    <lineage>
        <taxon>Bacteria</taxon>
        <taxon>Bacillati</taxon>
        <taxon>Bacillota</taxon>
        <taxon>Bacilli</taxon>
        <taxon>Bacillales</taxon>
        <taxon>Paenibacillaceae</taxon>
        <taxon>Paenibacillus</taxon>
    </lineage>
</organism>
<dbReference type="PROSITE" id="PS50949">
    <property type="entry name" value="HTH_GNTR"/>
    <property type="match status" value="1"/>
</dbReference>
<proteinExistence type="predicted"/>
<sequence length="213" mass="24399">MVQQQKPVTMKDTAYEAIKTRIVNGEWEGGTFLTEKYLSELLQMSKTPIRSALDRLEMMGLVKLSPKQGIIVQYMSLKKVLEVYELRLALETFAAVRLTGKLSASILQRIDENLDKQEAAIRSNDINGYTYLDREFHELLVSGLDNAEFDDAMSRMQDKFMMALKAGFIKNRERLWGSHKEHRRIAEAYKGDDPAVTEKLVAEHIELVKAVML</sequence>
<comment type="caution">
    <text evidence="5">The sequence shown here is derived from an EMBL/GenBank/DDBJ whole genome shotgun (WGS) entry which is preliminary data.</text>
</comment>
<name>A0A329MM23_9BACL</name>
<dbReference type="EMBL" id="QMFB01000006">
    <property type="protein sequence ID" value="RAV20929.1"/>
    <property type="molecule type" value="Genomic_DNA"/>
</dbReference>
<protein>
    <recommendedName>
        <fullName evidence="4">HTH gntR-type domain-containing protein</fullName>
    </recommendedName>
</protein>
<reference evidence="5 6" key="1">
    <citation type="journal article" date="2009" name="Int. J. Syst. Evol. Microbiol.">
        <title>Paenibacillus contaminans sp. nov., isolated from a contaminated laboratory plate.</title>
        <authorList>
            <person name="Chou J.H."/>
            <person name="Lee J.H."/>
            <person name="Lin M.C."/>
            <person name="Chang P.S."/>
            <person name="Arun A.B."/>
            <person name="Young C.C."/>
            <person name="Chen W.M."/>
        </authorList>
    </citation>
    <scope>NUCLEOTIDE SEQUENCE [LARGE SCALE GENOMIC DNA]</scope>
    <source>
        <strain evidence="5 6">CKOBP-6</strain>
    </source>
</reference>
<dbReference type="PANTHER" id="PTHR43537">
    <property type="entry name" value="TRANSCRIPTIONAL REGULATOR, GNTR FAMILY"/>
    <property type="match status" value="1"/>
</dbReference>
<evidence type="ECO:0000256" key="3">
    <source>
        <dbReference type="ARBA" id="ARBA00023163"/>
    </source>
</evidence>
<dbReference type="SMART" id="SM00895">
    <property type="entry name" value="FCD"/>
    <property type="match status" value="1"/>
</dbReference>
<evidence type="ECO:0000313" key="5">
    <source>
        <dbReference type="EMBL" id="RAV20929.1"/>
    </source>
</evidence>
<dbReference type="AlphaFoldDB" id="A0A329MM23"/>
<dbReference type="Gene3D" id="1.10.10.10">
    <property type="entry name" value="Winged helix-like DNA-binding domain superfamily/Winged helix DNA-binding domain"/>
    <property type="match status" value="1"/>
</dbReference>
<dbReference type="GO" id="GO:0003700">
    <property type="term" value="F:DNA-binding transcription factor activity"/>
    <property type="evidence" value="ECO:0007669"/>
    <property type="project" value="InterPro"/>
</dbReference>
<gene>
    <name evidence="5" type="ORF">DQG23_12620</name>
</gene>
<dbReference type="InterPro" id="IPR011711">
    <property type="entry name" value="GntR_C"/>
</dbReference>
<evidence type="ECO:0000259" key="4">
    <source>
        <dbReference type="PROSITE" id="PS50949"/>
    </source>
</evidence>
<dbReference type="Pfam" id="PF00392">
    <property type="entry name" value="GntR"/>
    <property type="match status" value="1"/>
</dbReference>
<dbReference type="RefSeq" id="WP_113031209.1">
    <property type="nucleotide sequence ID" value="NZ_QMFB01000006.1"/>
</dbReference>
<keyword evidence="6" id="KW-1185">Reference proteome</keyword>
<evidence type="ECO:0000256" key="1">
    <source>
        <dbReference type="ARBA" id="ARBA00023015"/>
    </source>
</evidence>
<dbReference type="InterPro" id="IPR000524">
    <property type="entry name" value="Tscrpt_reg_HTH_GntR"/>
</dbReference>
<dbReference type="InterPro" id="IPR036388">
    <property type="entry name" value="WH-like_DNA-bd_sf"/>
</dbReference>